<evidence type="ECO:0000313" key="3">
    <source>
        <dbReference type="Proteomes" id="UP000633936"/>
    </source>
</evidence>
<evidence type="ECO:0000259" key="1">
    <source>
        <dbReference type="Pfam" id="PF08486"/>
    </source>
</evidence>
<dbReference type="PANTHER" id="PTHR30032:SF4">
    <property type="entry name" value="AMIDASE ENHANCER"/>
    <property type="match status" value="1"/>
</dbReference>
<organism evidence="2 3">
    <name type="scientific">Blautia intestinalis</name>
    <dbReference type="NCBI Taxonomy" id="2763028"/>
    <lineage>
        <taxon>Bacteria</taxon>
        <taxon>Bacillati</taxon>
        <taxon>Bacillota</taxon>
        <taxon>Clostridia</taxon>
        <taxon>Lachnospirales</taxon>
        <taxon>Lachnospiraceae</taxon>
        <taxon>Blautia</taxon>
    </lineage>
</organism>
<name>A0ABR7I1B5_9FIRM</name>
<comment type="caution">
    <text evidence="2">The sequence shown here is derived from an EMBL/GenBank/DDBJ whole genome shotgun (WGS) entry which is preliminary data.</text>
</comment>
<feature type="domain" description="Sporulation stage II protein D amidase enhancer LytB N-terminal" evidence="1">
    <location>
        <begin position="108"/>
        <end position="197"/>
    </location>
</feature>
<dbReference type="NCBIfam" id="TIGR02669">
    <property type="entry name" value="SpoIID_LytB"/>
    <property type="match status" value="1"/>
</dbReference>
<dbReference type="InterPro" id="IPR051922">
    <property type="entry name" value="Bact_Sporulation_Assoc"/>
</dbReference>
<dbReference type="InterPro" id="IPR013486">
    <property type="entry name" value="SpoIID/LytB"/>
</dbReference>
<sequence>MKKVGFFIGISMIFYSVTVAKCVAEIYAEVPDPVIRVLISDSDFQSYYHSSVTVAYNGREIRYEAEELQKKKTTIRIPAQKNGICIQSLKRQDGAPVYQGSMELIPDEQGILLINELYLEEYLKGVVPSEMPSSYSLEALKAQAVCARTYAWKQIQEGRLTEYDADVDDSVSFQVYGNVLPQDSATQAVEETTGQIICQNGEAIDAYYFSTSAGATSTDEIWGAAKAASYLQSVPCKFDEREPWSHWSVEIPWKTIEEKAKAYQDKNSMLTAITINTRNESGAVTGLTVSMEDSSFELKNEYEIRQFLSPEGCTITEKDGTETEGGKLLPSAYFELEMKKDESVKITGGGYGHGVGMSQTAANVMAEQGYDYRKILDYFFKNITIENLG</sequence>
<dbReference type="Proteomes" id="UP000633936">
    <property type="component" value="Unassembled WGS sequence"/>
</dbReference>
<dbReference type="Pfam" id="PF08486">
    <property type="entry name" value="SpoIID"/>
    <property type="match status" value="1"/>
</dbReference>
<gene>
    <name evidence="2" type="ORF">H8Z79_07430</name>
</gene>
<evidence type="ECO:0000313" key="2">
    <source>
        <dbReference type="EMBL" id="MBC5740292.1"/>
    </source>
</evidence>
<dbReference type="PANTHER" id="PTHR30032">
    <property type="entry name" value="N-ACETYLMURAMOYL-L-ALANINE AMIDASE-RELATED"/>
    <property type="match status" value="1"/>
</dbReference>
<dbReference type="EMBL" id="JACOQE010000003">
    <property type="protein sequence ID" value="MBC5740292.1"/>
    <property type="molecule type" value="Genomic_DNA"/>
</dbReference>
<reference evidence="2 3" key="1">
    <citation type="submission" date="2020-08" db="EMBL/GenBank/DDBJ databases">
        <title>Genome public.</title>
        <authorList>
            <person name="Liu C."/>
            <person name="Sun Q."/>
        </authorList>
    </citation>
    <scope>NUCLEOTIDE SEQUENCE [LARGE SCALE GENOMIC DNA]</scope>
    <source>
        <strain evidence="2 3">27-44</strain>
    </source>
</reference>
<protein>
    <submittedName>
        <fullName evidence="2">SpoIID/LytB domain-containing protein</fullName>
    </submittedName>
</protein>
<keyword evidence="3" id="KW-1185">Reference proteome</keyword>
<accession>A0ABR7I1B5</accession>
<dbReference type="InterPro" id="IPR013693">
    <property type="entry name" value="SpoIID/LytB_N"/>
</dbReference>
<proteinExistence type="predicted"/>